<sequence length="596" mass="66132">MTNPWMADDMIFQMYQFLTSRFIISVCRLVSKQWNLKAIEVSLTLDYSNLCLRPRLDELLLDDGGTTAQTNSLIPHLFIQNITCLNLSNNLLGPDHLNTLACCEYLNNLKSLDISENSIVENCESSSEVIYLLVSSKFMSNLTCLNVGATKLKDDGALMIATSPYMSNLRELYLRANLMTNSGVEAIANSKILSNLTTLDLSGNHITPEGVLCLTQSSNMKNLTDLNLNGNKVSLEGVVYITSSKYLKNLRKLHLAYASINDEAVEALCRSMSMCNLTELNLIGNSKRFSMTLKPCITTKSITIISSSVFKNHLHNLSISIDDIDMTSMKELTESSKHLRTLELIGCNIHEEAGTFIMQSSHLLNVTNLSLRYNQLDGTLFFNNYISTNHFEKLTCIDLSFNSIKAEGAVLMSQCSRLRNVKELDLSHNEIGDQGLSALASSQYLSKLTRLKLDHNRIGNHGVVALCKSECPLKSLTHLDLSWNSQIYSEGGVSIANSANMKNLTFLHFHNCNIGTKGAQAIASSEFMQNLTELHVPYNCIATKGALAIASSQHLKKLRVLSMQGNVIGANAYEVTAEKLSTFKHLTTISIQRPRR</sequence>
<dbReference type="InterPro" id="IPR027038">
    <property type="entry name" value="RanGap"/>
</dbReference>
<dbReference type="Pfam" id="PF13516">
    <property type="entry name" value="LRR_6"/>
    <property type="match status" value="9"/>
</dbReference>
<dbReference type="Proteomes" id="UP000816034">
    <property type="component" value="Unassembled WGS sequence"/>
</dbReference>
<dbReference type="InterPro" id="IPR003591">
    <property type="entry name" value="Leu-rich_rpt_typical-subtyp"/>
</dbReference>
<dbReference type="GO" id="GO:0005096">
    <property type="term" value="F:GTPase activator activity"/>
    <property type="evidence" value="ECO:0007669"/>
    <property type="project" value="InterPro"/>
</dbReference>
<keyword evidence="2" id="KW-0677">Repeat</keyword>
<dbReference type="InterPro" id="IPR006553">
    <property type="entry name" value="Leu-rich_rpt_Cys-con_subtyp"/>
</dbReference>
<dbReference type="GeneID" id="68097287"/>
<evidence type="ECO:0000313" key="3">
    <source>
        <dbReference type="EMBL" id="KAG2382865.1"/>
    </source>
</evidence>
<dbReference type="SMART" id="SM00368">
    <property type="entry name" value="LRR_RI"/>
    <property type="match status" value="7"/>
</dbReference>
<evidence type="ECO:0000313" key="4">
    <source>
        <dbReference type="Proteomes" id="UP000816034"/>
    </source>
</evidence>
<dbReference type="PROSITE" id="PS51450">
    <property type="entry name" value="LRR"/>
    <property type="match status" value="1"/>
</dbReference>
<dbReference type="AlphaFoldDB" id="A0AA88KKR2"/>
<evidence type="ECO:0000256" key="1">
    <source>
        <dbReference type="ARBA" id="ARBA00022614"/>
    </source>
</evidence>
<dbReference type="GO" id="GO:0048471">
    <property type="term" value="C:perinuclear region of cytoplasm"/>
    <property type="evidence" value="ECO:0007669"/>
    <property type="project" value="TreeGrafter"/>
</dbReference>
<dbReference type="SMART" id="SM00369">
    <property type="entry name" value="LRR_TYP"/>
    <property type="match status" value="4"/>
</dbReference>
<proteinExistence type="predicted"/>
<dbReference type="SUPFAM" id="SSF52047">
    <property type="entry name" value="RNI-like"/>
    <property type="match status" value="2"/>
</dbReference>
<dbReference type="Gene3D" id="3.80.10.10">
    <property type="entry name" value="Ribonuclease Inhibitor"/>
    <property type="match status" value="3"/>
</dbReference>
<dbReference type="GO" id="GO:0031267">
    <property type="term" value="F:small GTPase binding"/>
    <property type="evidence" value="ECO:0007669"/>
    <property type="project" value="TreeGrafter"/>
</dbReference>
<dbReference type="RefSeq" id="XP_044548544.1">
    <property type="nucleotide sequence ID" value="XM_044694515.1"/>
</dbReference>
<dbReference type="GO" id="GO:0006913">
    <property type="term" value="P:nucleocytoplasmic transport"/>
    <property type="evidence" value="ECO:0007669"/>
    <property type="project" value="TreeGrafter"/>
</dbReference>
<reference evidence="3 4" key="1">
    <citation type="journal article" date="2018" name="BMC Genomics">
        <title>The genome of Naegleria lovaniensis, the basis for a comparative approach to unravel pathogenicity factors of the human pathogenic amoeba N. fowleri.</title>
        <authorList>
            <person name="Liechti N."/>
            <person name="Schurch N."/>
            <person name="Bruggmann R."/>
            <person name="Wittwer M."/>
        </authorList>
    </citation>
    <scope>NUCLEOTIDE SEQUENCE [LARGE SCALE GENOMIC DNA]</scope>
    <source>
        <strain evidence="3 4">ATCC 30569</strain>
    </source>
</reference>
<dbReference type="InterPro" id="IPR032675">
    <property type="entry name" value="LRR_dom_sf"/>
</dbReference>
<dbReference type="EMBL" id="PYSW02000022">
    <property type="protein sequence ID" value="KAG2382865.1"/>
    <property type="molecule type" value="Genomic_DNA"/>
</dbReference>
<dbReference type="PANTHER" id="PTHR24113:SF15">
    <property type="entry name" value="NACHT DOMAIN-CONTAINING PROTEIN"/>
    <property type="match status" value="1"/>
</dbReference>
<dbReference type="GO" id="GO:0005829">
    <property type="term" value="C:cytosol"/>
    <property type="evidence" value="ECO:0007669"/>
    <property type="project" value="TreeGrafter"/>
</dbReference>
<name>A0AA88KKR2_NAELO</name>
<comment type="caution">
    <text evidence="3">The sequence shown here is derived from an EMBL/GenBank/DDBJ whole genome shotgun (WGS) entry which is preliminary data.</text>
</comment>
<evidence type="ECO:0000256" key="2">
    <source>
        <dbReference type="ARBA" id="ARBA00022737"/>
    </source>
</evidence>
<keyword evidence="4" id="KW-1185">Reference proteome</keyword>
<accession>A0AA88KKR2</accession>
<dbReference type="InterPro" id="IPR001611">
    <property type="entry name" value="Leu-rich_rpt"/>
</dbReference>
<dbReference type="SMART" id="SM00365">
    <property type="entry name" value="LRR_SD22"/>
    <property type="match status" value="6"/>
</dbReference>
<gene>
    <name evidence="3" type="ORF">C9374_004832</name>
</gene>
<keyword evidence="1" id="KW-0433">Leucine-rich repeat</keyword>
<protein>
    <submittedName>
        <fullName evidence="3">Uncharacterized protein</fullName>
    </submittedName>
</protein>
<dbReference type="PANTHER" id="PTHR24113">
    <property type="entry name" value="RAN GTPASE-ACTIVATING PROTEIN 1"/>
    <property type="match status" value="1"/>
</dbReference>
<organism evidence="3 4">
    <name type="scientific">Naegleria lovaniensis</name>
    <name type="common">Amoeba</name>
    <dbReference type="NCBI Taxonomy" id="51637"/>
    <lineage>
        <taxon>Eukaryota</taxon>
        <taxon>Discoba</taxon>
        <taxon>Heterolobosea</taxon>
        <taxon>Tetramitia</taxon>
        <taxon>Eutetramitia</taxon>
        <taxon>Vahlkampfiidae</taxon>
        <taxon>Naegleria</taxon>
    </lineage>
</organism>
<dbReference type="GO" id="GO:0005634">
    <property type="term" value="C:nucleus"/>
    <property type="evidence" value="ECO:0007669"/>
    <property type="project" value="TreeGrafter"/>
</dbReference>
<dbReference type="SMART" id="SM00367">
    <property type="entry name" value="LRR_CC"/>
    <property type="match status" value="7"/>
</dbReference>